<reference evidence="3" key="1">
    <citation type="submission" date="2016-04" db="EMBL/GenBank/DDBJ databases">
        <authorList>
            <person name="Nguyen H.D."/>
            <person name="Kesanakurti P."/>
            <person name="Cullis J."/>
            <person name="Levesque C.A."/>
            <person name="Hambleton S."/>
        </authorList>
    </citation>
    <scope>NUCLEOTIDE SEQUENCE</scope>
    <source>
        <strain evidence="3">DAOMC 238032</strain>
    </source>
</reference>
<feature type="compositionally biased region" description="Acidic residues" evidence="1">
    <location>
        <begin position="93"/>
        <end position="106"/>
    </location>
</feature>
<organism evidence="3 4">
    <name type="scientific">Tilletia caries</name>
    <name type="common">wheat bunt fungus</name>
    <dbReference type="NCBI Taxonomy" id="13290"/>
    <lineage>
        <taxon>Eukaryota</taxon>
        <taxon>Fungi</taxon>
        <taxon>Dikarya</taxon>
        <taxon>Basidiomycota</taxon>
        <taxon>Ustilaginomycotina</taxon>
        <taxon>Exobasidiomycetes</taxon>
        <taxon>Tilletiales</taxon>
        <taxon>Tilletiaceae</taxon>
        <taxon>Tilletia</taxon>
    </lineage>
</organism>
<evidence type="ECO:0000313" key="2">
    <source>
        <dbReference type="EMBL" id="CAD6910138.1"/>
    </source>
</evidence>
<dbReference type="EMBL" id="LWDD02000666">
    <property type="protein sequence ID" value="KAE8257323.1"/>
    <property type="molecule type" value="Genomic_DNA"/>
</dbReference>
<keyword evidence="5" id="KW-1185">Reference proteome</keyword>
<evidence type="ECO:0000313" key="5">
    <source>
        <dbReference type="Proteomes" id="UP000836402"/>
    </source>
</evidence>
<evidence type="ECO:0000313" key="4">
    <source>
        <dbReference type="Proteomes" id="UP000077671"/>
    </source>
</evidence>
<gene>
    <name evidence="3" type="ORF">A4X03_0g4710</name>
    <name evidence="2" type="ORF">JKIAZH3_G4092</name>
</gene>
<proteinExistence type="predicted"/>
<accession>A0A177UCA4</accession>
<dbReference type="Proteomes" id="UP000836402">
    <property type="component" value="Unassembled WGS sequence"/>
</dbReference>
<comment type="caution">
    <text evidence="3">The sequence shown here is derived from an EMBL/GenBank/DDBJ whole genome shotgun (WGS) entry which is preliminary data.</text>
</comment>
<evidence type="ECO:0000313" key="3">
    <source>
        <dbReference type="EMBL" id="KAE8257323.1"/>
    </source>
</evidence>
<protein>
    <submittedName>
        <fullName evidence="3">Uncharacterized protein</fullName>
    </submittedName>
</protein>
<name>A0A177UCA4_9BASI</name>
<evidence type="ECO:0000256" key="1">
    <source>
        <dbReference type="SAM" id="MobiDB-lite"/>
    </source>
</evidence>
<dbReference type="AlphaFoldDB" id="A0A177UCA4"/>
<feature type="compositionally biased region" description="Low complexity" evidence="1">
    <location>
        <begin position="668"/>
        <end position="684"/>
    </location>
</feature>
<feature type="compositionally biased region" description="Pro residues" evidence="1">
    <location>
        <begin position="109"/>
        <end position="120"/>
    </location>
</feature>
<dbReference type="Proteomes" id="UP000077671">
    <property type="component" value="Unassembled WGS sequence"/>
</dbReference>
<dbReference type="PANTHER" id="PTHR47771:SF14">
    <property type="entry name" value="RH73259P"/>
    <property type="match status" value="1"/>
</dbReference>
<dbReference type="EMBL" id="CAJHJG010001193">
    <property type="protein sequence ID" value="CAD6910138.1"/>
    <property type="molecule type" value="Genomic_DNA"/>
</dbReference>
<feature type="compositionally biased region" description="Basic and acidic residues" evidence="1">
    <location>
        <begin position="627"/>
        <end position="644"/>
    </location>
</feature>
<feature type="region of interest" description="Disordered" evidence="1">
    <location>
        <begin position="498"/>
        <end position="518"/>
    </location>
</feature>
<reference evidence="2" key="3">
    <citation type="submission" date="2020-10" db="EMBL/GenBank/DDBJ databases">
        <authorList>
            <person name="Sedaghatjoo S."/>
        </authorList>
    </citation>
    <scope>NUCLEOTIDE SEQUENCE</scope>
    <source>
        <strain evidence="2">AZH3</strain>
    </source>
</reference>
<dbReference type="PANTHER" id="PTHR47771">
    <property type="entry name" value="LD27203P-RELATED"/>
    <property type="match status" value="1"/>
</dbReference>
<reference evidence="3" key="2">
    <citation type="journal article" date="2019" name="IMA Fungus">
        <title>Genome sequencing and comparison of five Tilletia species to identify candidate genes for the detection of regulated species infecting wheat.</title>
        <authorList>
            <person name="Nguyen H.D.T."/>
            <person name="Sultana T."/>
            <person name="Kesanakurti P."/>
            <person name="Hambleton S."/>
        </authorList>
    </citation>
    <scope>NUCLEOTIDE SEQUENCE</scope>
    <source>
        <strain evidence="3">DAOMC 238032</strain>
    </source>
</reference>
<feature type="region of interest" description="Disordered" evidence="1">
    <location>
        <begin position="74"/>
        <end position="151"/>
    </location>
</feature>
<feature type="region of interest" description="Disordered" evidence="1">
    <location>
        <begin position="1"/>
        <end position="54"/>
    </location>
</feature>
<sequence length="684" mass="70492">MASITQFSKRTPESAPGPSVAHSESEAGTASGSADESKLTPTSPSHNANSTTASTGWLSSISTYLGSSIALVASPNTSLDEPEDEIILPKDEELADIQEADEDQENEPAPAPSTAPPKPTPAYETDDRGRKLLVPKPGAKPTIDGLEGTGPRQAIVGNAGTDDPIDPLALAQGYIDPKTFPNGSSLNSSNEPLNVIISANSSPEVLTRKGLQSYLRSIDFDFECLNLHSGGPQYATVDATGSQAQVFLYRETKTSLDHIFGTCLESLAGGNHIRGYLQSGTNAWFLAVSTEENVTKKHKIIPNGYDIGRDDMVQRSQSEPDGITDFFFQKWKTTVTYTTDLLPANHISNHDIALDGKTAILTVTRLPGFSFGSKTANGSSTTTPTTADVVATPAPVPAPVAVPAPVSTNGDAVSAPVPAPVLINGDLPVAPAPAPAPEATPVVAAPASASAPTVSEKEAPVVATAASAVITTAAVVPAAGPASASASVTAPTEVDTADAAAATTASQPSSRKSTDRTRPMKRFSLGLCRRLSQQVTKAETDKLLGDVAAAEAEKEEAAAIAAATGTTAGAAAGPGLAQRLRTRVNSLAADTPAERGVLPPVQAPVVPVPAILLPPGDEPAAGATETEVGHDEQQQQHEEQEEGQKVLPKLKRKESALRKFLHLQPRKPSSSSSPAAAPAAAAAE</sequence>
<feature type="region of interest" description="Disordered" evidence="1">
    <location>
        <begin position="610"/>
        <end position="684"/>
    </location>
</feature>
<feature type="compositionally biased region" description="Polar residues" evidence="1">
    <location>
        <begin position="39"/>
        <end position="54"/>
    </location>
</feature>